<accession>A0A0V0HBQ9</accession>
<reference evidence="1" key="1">
    <citation type="submission" date="2015-12" db="EMBL/GenBank/DDBJ databases">
        <title>Gene expression during late stages of embryo sac development: a critical building block for successful pollen-pistil interactions.</title>
        <authorList>
            <person name="Liu Y."/>
            <person name="Joly V."/>
            <person name="Sabar M."/>
            <person name="Matton D.P."/>
        </authorList>
    </citation>
    <scope>NUCLEOTIDE SEQUENCE</scope>
</reference>
<dbReference type="EMBL" id="GEDG01022181">
    <property type="protein sequence ID" value="JAP17716.1"/>
    <property type="molecule type" value="Transcribed_RNA"/>
</dbReference>
<proteinExistence type="predicted"/>
<evidence type="ECO:0000313" key="1">
    <source>
        <dbReference type="EMBL" id="JAP17716.1"/>
    </source>
</evidence>
<dbReference type="InterPro" id="IPR040229">
    <property type="entry name" value="At3g27390-like"/>
</dbReference>
<dbReference type="PANTHER" id="PTHR31133">
    <property type="entry name" value="MEMBRANE PROTEIN"/>
    <property type="match status" value="1"/>
</dbReference>
<dbReference type="AlphaFoldDB" id="A0A0V0HBQ9"/>
<protein>
    <submittedName>
        <fullName evidence="1">Putative ovule protein</fullName>
    </submittedName>
</protein>
<organism evidence="1">
    <name type="scientific">Solanum chacoense</name>
    <name type="common">Chaco potato</name>
    <dbReference type="NCBI Taxonomy" id="4108"/>
    <lineage>
        <taxon>Eukaryota</taxon>
        <taxon>Viridiplantae</taxon>
        <taxon>Streptophyta</taxon>
        <taxon>Embryophyta</taxon>
        <taxon>Tracheophyta</taxon>
        <taxon>Spermatophyta</taxon>
        <taxon>Magnoliopsida</taxon>
        <taxon>eudicotyledons</taxon>
        <taxon>Gunneridae</taxon>
        <taxon>Pentapetalae</taxon>
        <taxon>asterids</taxon>
        <taxon>lamiids</taxon>
        <taxon>Solanales</taxon>
        <taxon>Solanaceae</taxon>
        <taxon>Solanoideae</taxon>
        <taxon>Solaneae</taxon>
        <taxon>Solanum</taxon>
    </lineage>
</organism>
<dbReference type="PANTHER" id="PTHR31133:SF12">
    <property type="entry name" value="MEMBRANE PROTEIN"/>
    <property type="match status" value="1"/>
</dbReference>
<name>A0A0V0HBQ9_SOLCH</name>
<sequence length="67" mass="7694">MVLKEQIRVLSLEDSEMRFLEKVVLFESNSERFKAWENGSVAPQESLRAAQIEGISRRQASSFIFSS</sequence>